<evidence type="ECO:0000256" key="6">
    <source>
        <dbReference type="ARBA" id="ARBA00022618"/>
    </source>
</evidence>
<evidence type="ECO:0000256" key="3">
    <source>
        <dbReference type="ARBA" id="ARBA00006245"/>
    </source>
</evidence>
<evidence type="ECO:0000256" key="10">
    <source>
        <dbReference type="ARBA" id="ARBA00023328"/>
    </source>
</evidence>
<proteinExistence type="inferred from homology"/>
<evidence type="ECO:0000256" key="2">
    <source>
        <dbReference type="ARBA" id="ARBA00004629"/>
    </source>
</evidence>
<dbReference type="EMBL" id="JABWDY010011788">
    <property type="protein sequence ID" value="KAF5199546.1"/>
    <property type="molecule type" value="Genomic_DNA"/>
</dbReference>
<dbReference type="GO" id="GO:0007094">
    <property type="term" value="P:mitotic spindle assembly checkpoint signaling"/>
    <property type="evidence" value="ECO:0007669"/>
    <property type="project" value="TreeGrafter"/>
</dbReference>
<keyword evidence="9" id="KW-0131">Cell cycle</keyword>
<evidence type="ECO:0000256" key="9">
    <source>
        <dbReference type="ARBA" id="ARBA00023306"/>
    </source>
</evidence>
<dbReference type="InterPro" id="IPR048343">
    <property type="entry name" value="ZW10_C"/>
</dbReference>
<keyword evidence="7" id="KW-0498">Mitosis</keyword>
<dbReference type="Proteomes" id="UP000554482">
    <property type="component" value="Unassembled WGS sequence"/>
</dbReference>
<feature type="domain" description="Centromere/kinetochore protein zw10 C-terminal" evidence="13">
    <location>
        <begin position="451"/>
        <end position="578"/>
    </location>
</feature>
<comment type="similarity">
    <text evidence="3">Belongs to the ZW10 family.</text>
</comment>
<comment type="caution">
    <text evidence="14">The sequence shown here is derived from an EMBL/GenBank/DDBJ whole genome shotgun (WGS) entry which is preliminary data.</text>
</comment>
<accession>A0A7J6WQB0</accession>
<evidence type="ECO:0000259" key="12">
    <source>
        <dbReference type="Pfam" id="PF20665"/>
    </source>
</evidence>
<dbReference type="InterPro" id="IPR046362">
    <property type="entry name" value="Zw10/DSL1_C_sf"/>
</dbReference>
<dbReference type="GO" id="GO:1990423">
    <property type="term" value="C:RZZ complex"/>
    <property type="evidence" value="ECO:0007669"/>
    <property type="project" value="TreeGrafter"/>
</dbReference>
<sequence>MDVLFGSIDVRELLSTSDFDESSPLSVPDLRLLIDRLQIRSLHIKEKVRDYVISHHKDFSEIFSHCSNLSSKTEGISTDVSNVLSLISDHPIDVEIRETAAEISSKTRELKEKKELLVVVQTIVNLVERLKLVKEDLKNGRLIEAAESMRGLKKALLIRDDEDDDSGVSEKGEPFVFGLLRKEWKDCFVEVQELLVRAMDEAVKFEHGNGGRVRVKFRFSVGGLKEVQFRTVLTAMEVIGVIDYGLAKVADLIVKFVVIPTVSNGSRFDFVEELDQETMEKDEAILGLVSSSGSQVDIPSIYSNIIQVIKFAYNILCLKNDQWMRCFGRLSWQRISELIIAHFLSKAVPDDASKLSEFQKIIELTSEFENKLEDMKIISASDDKDRRLSEYAQNIEVHFASRKKIEILAKARNLLLQCDFSLPPGETRKSDPFKADGSKEDLSEQVVQLLFLSERCIISKAGAHLMKSVHQTLRDVCLSSARVSIEFYHAARDTLLLYEAIIPIKLEKQLNSINQIAIIVHNDCLFLSQEILGLAFEYRSDFPSCLKDQAVFLDMAPRFHQMAEEVLRRQIQLISFNLKELQRLIQILVENLSSLFDSLNSIHERVKLQEDVTHIPVDELIPSLSKLRKLADLLDMPLKSITNASESGELFRCGYTSSEVENFVKAVYTDSPLRKECLWRIQSANW</sequence>
<evidence type="ECO:0000259" key="11">
    <source>
        <dbReference type="Pfam" id="PF06248"/>
    </source>
</evidence>
<comment type="subcellular location">
    <subcellularLocation>
        <location evidence="2">Chromosome</location>
        <location evidence="2">Centromere</location>
        <location evidence="2">Kinetochore</location>
    </subcellularLocation>
    <subcellularLocation>
        <location evidence="1">Cytoplasm</location>
    </subcellularLocation>
</comment>
<evidence type="ECO:0000256" key="5">
    <source>
        <dbReference type="ARBA" id="ARBA00022490"/>
    </source>
</evidence>
<name>A0A7J6WQB0_THATH</name>
<evidence type="ECO:0000259" key="13">
    <source>
        <dbReference type="Pfam" id="PF20666"/>
    </source>
</evidence>
<evidence type="ECO:0000256" key="1">
    <source>
        <dbReference type="ARBA" id="ARBA00004496"/>
    </source>
</evidence>
<dbReference type="AlphaFoldDB" id="A0A7J6WQB0"/>
<dbReference type="Pfam" id="PF06248">
    <property type="entry name" value="Zw10_N"/>
    <property type="match status" value="1"/>
</dbReference>
<dbReference type="GO" id="GO:0005634">
    <property type="term" value="C:nucleus"/>
    <property type="evidence" value="ECO:0007669"/>
    <property type="project" value="InterPro"/>
</dbReference>
<dbReference type="PANTHER" id="PTHR12205">
    <property type="entry name" value="CENTROMERE/KINETOCHORE PROTEIN ZW10"/>
    <property type="match status" value="1"/>
</dbReference>
<dbReference type="GO" id="GO:0051301">
    <property type="term" value="P:cell division"/>
    <property type="evidence" value="ECO:0007669"/>
    <property type="project" value="UniProtKB-KW"/>
</dbReference>
<keyword evidence="4" id="KW-0158">Chromosome</keyword>
<keyword evidence="15" id="KW-1185">Reference proteome</keyword>
<feature type="domain" description="Centromere/kinetochore protein zw10 middle" evidence="12">
    <location>
        <begin position="180"/>
        <end position="415"/>
    </location>
</feature>
<evidence type="ECO:0000256" key="8">
    <source>
        <dbReference type="ARBA" id="ARBA00022838"/>
    </source>
</evidence>
<evidence type="ECO:0000313" key="14">
    <source>
        <dbReference type="EMBL" id="KAF5199546.1"/>
    </source>
</evidence>
<organism evidence="14 15">
    <name type="scientific">Thalictrum thalictroides</name>
    <name type="common">Rue-anemone</name>
    <name type="synonym">Anemone thalictroides</name>
    <dbReference type="NCBI Taxonomy" id="46969"/>
    <lineage>
        <taxon>Eukaryota</taxon>
        <taxon>Viridiplantae</taxon>
        <taxon>Streptophyta</taxon>
        <taxon>Embryophyta</taxon>
        <taxon>Tracheophyta</taxon>
        <taxon>Spermatophyta</taxon>
        <taxon>Magnoliopsida</taxon>
        <taxon>Ranunculales</taxon>
        <taxon>Ranunculaceae</taxon>
        <taxon>Thalictroideae</taxon>
        <taxon>Thalictrum</taxon>
    </lineage>
</organism>
<dbReference type="OrthoDB" id="534815at2759"/>
<dbReference type="GO" id="GO:0006888">
    <property type="term" value="P:endoplasmic reticulum to Golgi vesicle-mediated transport"/>
    <property type="evidence" value="ECO:0007669"/>
    <property type="project" value="TreeGrafter"/>
</dbReference>
<evidence type="ECO:0000313" key="15">
    <source>
        <dbReference type="Proteomes" id="UP000554482"/>
    </source>
</evidence>
<dbReference type="Pfam" id="PF20665">
    <property type="entry name" value="Zw10_middle"/>
    <property type="match status" value="1"/>
</dbReference>
<keyword evidence="10" id="KW-0137">Centromere</keyword>
<dbReference type="Gene3D" id="1.10.357.150">
    <property type="match status" value="1"/>
</dbReference>
<dbReference type="InterPro" id="IPR048344">
    <property type="entry name" value="Zw10_middle"/>
</dbReference>
<evidence type="ECO:0000256" key="4">
    <source>
        <dbReference type="ARBA" id="ARBA00022454"/>
    </source>
</evidence>
<dbReference type="Pfam" id="PF20666">
    <property type="entry name" value="ZW10_C"/>
    <property type="match status" value="1"/>
</dbReference>
<keyword evidence="6" id="KW-0132">Cell division</keyword>
<keyword evidence="8" id="KW-0995">Kinetochore</keyword>
<reference evidence="14 15" key="1">
    <citation type="submission" date="2020-06" db="EMBL/GenBank/DDBJ databases">
        <title>Transcriptomic and genomic resources for Thalictrum thalictroides and T. hernandezii: Facilitating candidate gene discovery in an emerging model plant lineage.</title>
        <authorList>
            <person name="Arias T."/>
            <person name="Riano-Pachon D.M."/>
            <person name="Di Stilio V.S."/>
        </authorList>
    </citation>
    <scope>NUCLEOTIDE SEQUENCE [LARGE SCALE GENOMIC DNA]</scope>
    <source>
        <strain evidence="15">cv. WT478/WT964</strain>
        <tissue evidence="14">Leaves</tissue>
    </source>
</reference>
<dbReference type="GO" id="GO:0005737">
    <property type="term" value="C:cytoplasm"/>
    <property type="evidence" value="ECO:0007669"/>
    <property type="project" value="UniProtKB-SubCell"/>
</dbReference>
<feature type="domain" description="Centromere/kinetochore protein zw10 N-terminal" evidence="11">
    <location>
        <begin position="37"/>
        <end position="128"/>
    </location>
</feature>
<gene>
    <name evidence="14" type="ORF">FRX31_010858</name>
</gene>
<protein>
    <submittedName>
        <fullName evidence="14">Centromere/kinetochore protein zw10-like protein</fullName>
    </submittedName>
</protein>
<evidence type="ECO:0000256" key="7">
    <source>
        <dbReference type="ARBA" id="ARBA00022776"/>
    </source>
</evidence>
<keyword evidence="5" id="KW-0963">Cytoplasm</keyword>
<dbReference type="PANTHER" id="PTHR12205:SF0">
    <property type="entry name" value="CENTROMERE_KINETOCHORE PROTEIN ZW10 HOMOLOG"/>
    <property type="match status" value="1"/>
</dbReference>
<dbReference type="InterPro" id="IPR009361">
    <property type="entry name" value="Zw10_N"/>
</dbReference>